<accession>A0A1E4TLM9</accession>
<reference evidence="4" key="1">
    <citation type="submission" date="2016-02" db="EMBL/GenBank/DDBJ databases">
        <title>Comparative genomics of biotechnologically important yeasts.</title>
        <authorList>
            <consortium name="DOE Joint Genome Institute"/>
            <person name="Riley R."/>
            <person name="Haridas S."/>
            <person name="Wolfe K.H."/>
            <person name="Lopes M.R."/>
            <person name="Hittinger C.T."/>
            <person name="Goker M."/>
            <person name="Salamov A."/>
            <person name="Wisecaver J."/>
            <person name="Long T.M."/>
            <person name="Aerts A.L."/>
            <person name="Barry K."/>
            <person name="Choi C."/>
            <person name="Clum A."/>
            <person name="Coughlan A.Y."/>
            <person name="Deshpande S."/>
            <person name="Douglass A.P."/>
            <person name="Hanson S.J."/>
            <person name="Klenk H.-P."/>
            <person name="Labutti K."/>
            <person name="Lapidus A."/>
            <person name="Lindquist E."/>
            <person name="Lipzen A."/>
            <person name="Meier-Kolthoff J.P."/>
            <person name="Ohm R.A."/>
            <person name="Otillar R.P."/>
            <person name="Pangilinan J."/>
            <person name="Peng Y."/>
            <person name="Rokas A."/>
            <person name="Rosa C.A."/>
            <person name="Scheuner C."/>
            <person name="Sibirny A.A."/>
            <person name="Slot J.C."/>
            <person name="Stielow J.B."/>
            <person name="Sun H."/>
            <person name="Kurtzman C.P."/>
            <person name="Blackwell M."/>
            <person name="Jeffries T.W."/>
            <person name="Grigoriev I.V."/>
        </authorList>
    </citation>
    <scope>NUCLEOTIDE SEQUENCE [LARGE SCALE GENOMIC DNA]</scope>
    <source>
        <strain evidence="4">NRRL Y-17796</strain>
    </source>
</reference>
<gene>
    <name evidence="3" type="ORF">CANCADRAFT_43259</name>
</gene>
<dbReference type="Proteomes" id="UP000095023">
    <property type="component" value="Unassembled WGS sequence"/>
</dbReference>
<dbReference type="AlphaFoldDB" id="A0A1E4TLM9"/>
<evidence type="ECO:0000313" key="4">
    <source>
        <dbReference type="Proteomes" id="UP000095023"/>
    </source>
</evidence>
<feature type="compositionally biased region" description="Basic and acidic residues" evidence="1">
    <location>
        <begin position="106"/>
        <end position="119"/>
    </location>
</feature>
<feature type="region of interest" description="Disordered" evidence="1">
    <location>
        <begin position="93"/>
        <end position="119"/>
    </location>
</feature>
<dbReference type="EMBL" id="KV453841">
    <property type="protein sequence ID" value="ODV92665.1"/>
    <property type="molecule type" value="Genomic_DNA"/>
</dbReference>
<keyword evidence="2" id="KW-1133">Transmembrane helix</keyword>
<keyword evidence="2" id="KW-0812">Transmembrane</keyword>
<evidence type="ECO:0000313" key="3">
    <source>
        <dbReference type="EMBL" id="ODV92665.1"/>
    </source>
</evidence>
<evidence type="ECO:0000256" key="1">
    <source>
        <dbReference type="SAM" id="MobiDB-lite"/>
    </source>
</evidence>
<keyword evidence="4" id="KW-1185">Reference proteome</keyword>
<feature type="transmembrane region" description="Helical" evidence="2">
    <location>
        <begin position="6"/>
        <end position="28"/>
    </location>
</feature>
<protein>
    <submittedName>
        <fullName evidence="3">Uncharacterized protein</fullName>
    </submittedName>
</protein>
<proteinExistence type="predicted"/>
<name>A0A1E4TLM9_9ASCO</name>
<organism evidence="3 4">
    <name type="scientific">Tortispora caseinolytica NRRL Y-17796</name>
    <dbReference type="NCBI Taxonomy" id="767744"/>
    <lineage>
        <taxon>Eukaryota</taxon>
        <taxon>Fungi</taxon>
        <taxon>Dikarya</taxon>
        <taxon>Ascomycota</taxon>
        <taxon>Saccharomycotina</taxon>
        <taxon>Trigonopsidomycetes</taxon>
        <taxon>Trigonopsidales</taxon>
        <taxon>Trigonopsidaceae</taxon>
        <taxon>Tortispora</taxon>
    </lineage>
</organism>
<keyword evidence="2" id="KW-0472">Membrane</keyword>
<sequence length="119" mass="13440">MGKAVTFIGLGVSIVLLSIAGFIAYSVFSHIKCNVSQRLAEQDDIRFKDGSISISVKGRSISEYASSTQRRIVEVFSRTKAPDFSNRYLATAHRKRDKTQELQQEMNERLKGQEHPSLY</sequence>
<evidence type="ECO:0000256" key="2">
    <source>
        <dbReference type="SAM" id="Phobius"/>
    </source>
</evidence>